<dbReference type="WBParaSite" id="ACRNAN_Path_676.g2528.t1">
    <property type="protein sequence ID" value="ACRNAN_Path_676.g2528.t1"/>
    <property type="gene ID" value="ACRNAN_Path_676.g2528"/>
</dbReference>
<dbReference type="Pfam" id="PF19281">
    <property type="entry name" value="PHYHIP_C"/>
    <property type="match status" value="1"/>
</dbReference>
<organism evidence="2 3">
    <name type="scientific">Acrobeloides nanus</name>
    <dbReference type="NCBI Taxonomy" id="290746"/>
    <lineage>
        <taxon>Eukaryota</taxon>
        <taxon>Metazoa</taxon>
        <taxon>Ecdysozoa</taxon>
        <taxon>Nematoda</taxon>
        <taxon>Chromadorea</taxon>
        <taxon>Rhabditida</taxon>
        <taxon>Tylenchina</taxon>
        <taxon>Cephalobomorpha</taxon>
        <taxon>Cephaloboidea</taxon>
        <taxon>Cephalobidae</taxon>
        <taxon>Acrobeloides</taxon>
    </lineage>
</organism>
<dbReference type="InterPro" id="IPR042868">
    <property type="entry name" value="PHYHIP/PHYHIPL"/>
</dbReference>
<dbReference type="Proteomes" id="UP000887540">
    <property type="component" value="Unplaced"/>
</dbReference>
<name>A0A914C9R5_9BILA</name>
<proteinExistence type="predicted"/>
<protein>
    <submittedName>
        <fullName evidence="3">Phytanoyl-CoA hydroxylase-interacting protein-like C-terminal domain-containing protein</fullName>
    </submittedName>
</protein>
<feature type="domain" description="Phytanoyl-CoA hydroxylase-interacting protein-like C-terminal" evidence="1">
    <location>
        <begin position="2"/>
        <end position="155"/>
    </location>
</feature>
<sequence length="160" mass="18355">MGSLMIPYIKDNTGHTKNGINKRINGLFFSANLNYNGELFQDSFFGDTRRFFLKLCAKKERHYVTIVATKPDSILDFYCKQILMRLPHENPFMRLSCNQLGKPMFMVNKSNIWVEIFYTESISLIGQKLSKVIGLGTSSPHGIPNNKNCFNCNIDFNTIN</sequence>
<evidence type="ECO:0000313" key="3">
    <source>
        <dbReference type="WBParaSite" id="ACRNAN_Path_676.g2528.t1"/>
    </source>
</evidence>
<accession>A0A914C9R5</accession>
<evidence type="ECO:0000313" key="2">
    <source>
        <dbReference type="Proteomes" id="UP000887540"/>
    </source>
</evidence>
<dbReference type="AlphaFoldDB" id="A0A914C9R5"/>
<dbReference type="PANTHER" id="PTHR15698">
    <property type="entry name" value="PROTEIN CBG15099"/>
    <property type="match status" value="1"/>
</dbReference>
<evidence type="ECO:0000259" key="1">
    <source>
        <dbReference type="Pfam" id="PF19281"/>
    </source>
</evidence>
<dbReference type="InterPro" id="IPR045545">
    <property type="entry name" value="PHYIP/PHIPL_C"/>
</dbReference>
<keyword evidence="2" id="KW-1185">Reference proteome</keyword>
<reference evidence="3" key="1">
    <citation type="submission" date="2022-11" db="UniProtKB">
        <authorList>
            <consortium name="WormBaseParasite"/>
        </authorList>
    </citation>
    <scope>IDENTIFICATION</scope>
</reference>